<name>A0A921N9D9_9BACL</name>
<keyword evidence="4 9" id="KW-0812">Transmembrane</keyword>
<feature type="transmembrane region" description="Helical" evidence="9">
    <location>
        <begin position="29"/>
        <end position="51"/>
    </location>
</feature>
<evidence type="ECO:0000256" key="7">
    <source>
        <dbReference type="ARBA" id="ARBA00023010"/>
    </source>
</evidence>
<dbReference type="PANTHER" id="PTHR33910">
    <property type="entry name" value="PROTEIN TRANSLOCASE SUBUNIT SECE"/>
    <property type="match status" value="1"/>
</dbReference>
<gene>
    <name evidence="9 10" type="primary">secE</name>
    <name evidence="10" type="ORF">K8V30_01340</name>
</gene>
<dbReference type="PANTHER" id="PTHR33910:SF1">
    <property type="entry name" value="PROTEIN TRANSLOCASE SUBUNIT SECE"/>
    <property type="match status" value="1"/>
</dbReference>
<dbReference type="GO" id="GO:0008320">
    <property type="term" value="F:protein transmembrane transporter activity"/>
    <property type="evidence" value="ECO:0007669"/>
    <property type="project" value="UniProtKB-UniRule"/>
</dbReference>
<dbReference type="GO" id="GO:0065002">
    <property type="term" value="P:intracellular protein transmembrane transport"/>
    <property type="evidence" value="ECO:0007669"/>
    <property type="project" value="UniProtKB-UniRule"/>
</dbReference>
<evidence type="ECO:0000256" key="2">
    <source>
        <dbReference type="ARBA" id="ARBA00022448"/>
    </source>
</evidence>
<dbReference type="InterPro" id="IPR001901">
    <property type="entry name" value="Translocase_SecE/Sec61-g"/>
</dbReference>
<dbReference type="HAMAP" id="MF_00422">
    <property type="entry name" value="SecE"/>
    <property type="match status" value="1"/>
</dbReference>
<dbReference type="GO" id="GO:0043952">
    <property type="term" value="P:protein transport by the Sec complex"/>
    <property type="evidence" value="ECO:0007669"/>
    <property type="project" value="UniProtKB-UniRule"/>
</dbReference>
<dbReference type="OrthoDB" id="9813233at2"/>
<sequence length="61" mass="7264">MNKIMQFLREVGSEMRKTSWPKRKELTKYTLVVISTVVFMAAFFAVVDFGISQFMKWFYSL</sequence>
<comment type="subunit">
    <text evidence="9">Component of the Sec protein translocase complex. Heterotrimer consisting of SecY, SecE and SecG subunits. The heterotrimers can form oligomers, although 1 heterotrimer is thought to be able to translocate proteins. Interacts with the ribosome. Interacts with SecDF, and other proteins may be involved. Interacts with SecA.</text>
</comment>
<organism evidence="10 11">
    <name type="scientific">Metalysinibacillus jejuensis</name>
    <dbReference type="NCBI Taxonomy" id="914327"/>
    <lineage>
        <taxon>Bacteria</taxon>
        <taxon>Bacillati</taxon>
        <taxon>Bacillota</taxon>
        <taxon>Bacilli</taxon>
        <taxon>Bacillales</taxon>
        <taxon>Caryophanaceae</taxon>
        <taxon>Metalysinibacillus</taxon>
    </lineage>
</organism>
<keyword evidence="5 9" id="KW-0653">Protein transport</keyword>
<dbReference type="GO" id="GO:0009306">
    <property type="term" value="P:protein secretion"/>
    <property type="evidence" value="ECO:0007669"/>
    <property type="project" value="UniProtKB-UniRule"/>
</dbReference>
<evidence type="ECO:0000256" key="4">
    <source>
        <dbReference type="ARBA" id="ARBA00022692"/>
    </source>
</evidence>
<reference evidence="10" key="1">
    <citation type="journal article" date="2021" name="PeerJ">
        <title>Extensive microbial diversity within the chicken gut microbiome revealed by metagenomics and culture.</title>
        <authorList>
            <person name="Gilroy R."/>
            <person name="Ravi A."/>
            <person name="Getino M."/>
            <person name="Pursley I."/>
            <person name="Horton D.L."/>
            <person name="Alikhan N.F."/>
            <person name="Baker D."/>
            <person name="Gharbi K."/>
            <person name="Hall N."/>
            <person name="Watson M."/>
            <person name="Adriaenssens E.M."/>
            <person name="Foster-Nyarko E."/>
            <person name="Jarju S."/>
            <person name="Secka A."/>
            <person name="Antonio M."/>
            <person name="Oren A."/>
            <person name="Chaudhuri R.R."/>
            <person name="La Ragione R."/>
            <person name="Hildebrand F."/>
            <person name="Pallen M.J."/>
        </authorList>
    </citation>
    <scope>NUCLEOTIDE SEQUENCE</scope>
    <source>
        <strain evidence="10">CHK160-4876</strain>
    </source>
</reference>
<evidence type="ECO:0000256" key="3">
    <source>
        <dbReference type="ARBA" id="ARBA00022475"/>
    </source>
</evidence>
<protein>
    <recommendedName>
        <fullName evidence="9">Protein translocase subunit SecE</fullName>
    </recommendedName>
</protein>
<evidence type="ECO:0000313" key="10">
    <source>
        <dbReference type="EMBL" id="HJH10331.1"/>
    </source>
</evidence>
<dbReference type="PROSITE" id="PS01067">
    <property type="entry name" value="SECE_SEC61G"/>
    <property type="match status" value="1"/>
</dbReference>
<evidence type="ECO:0000256" key="8">
    <source>
        <dbReference type="ARBA" id="ARBA00023136"/>
    </source>
</evidence>
<evidence type="ECO:0000256" key="6">
    <source>
        <dbReference type="ARBA" id="ARBA00022989"/>
    </source>
</evidence>
<keyword evidence="2 9" id="KW-0813">Transport</keyword>
<dbReference type="InterPro" id="IPR038379">
    <property type="entry name" value="SecE_sf"/>
</dbReference>
<dbReference type="Pfam" id="PF00584">
    <property type="entry name" value="SecE"/>
    <property type="match status" value="1"/>
</dbReference>
<keyword evidence="7 9" id="KW-0811">Translocation</keyword>
<evidence type="ECO:0000256" key="1">
    <source>
        <dbReference type="ARBA" id="ARBA00004370"/>
    </source>
</evidence>
<comment type="subcellular location">
    <subcellularLocation>
        <location evidence="9">Cell membrane</location>
        <topology evidence="9">Single-pass membrane protein</topology>
    </subcellularLocation>
    <subcellularLocation>
        <location evidence="1">Membrane</location>
    </subcellularLocation>
</comment>
<keyword evidence="3 9" id="KW-1003">Cell membrane</keyword>
<dbReference type="InterPro" id="IPR005807">
    <property type="entry name" value="SecE_bac"/>
</dbReference>
<dbReference type="Proteomes" id="UP000700212">
    <property type="component" value="Unassembled WGS sequence"/>
</dbReference>
<dbReference type="EMBL" id="DYTV01000015">
    <property type="protein sequence ID" value="HJH10331.1"/>
    <property type="molecule type" value="Genomic_DNA"/>
</dbReference>
<evidence type="ECO:0000313" key="11">
    <source>
        <dbReference type="Proteomes" id="UP000700212"/>
    </source>
</evidence>
<evidence type="ECO:0000256" key="5">
    <source>
        <dbReference type="ARBA" id="ARBA00022927"/>
    </source>
</evidence>
<evidence type="ECO:0000256" key="9">
    <source>
        <dbReference type="HAMAP-Rule" id="MF_00422"/>
    </source>
</evidence>
<dbReference type="Gene3D" id="1.20.5.1030">
    <property type="entry name" value="Preprotein translocase secy subunit"/>
    <property type="match status" value="1"/>
</dbReference>
<dbReference type="GO" id="GO:0005886">
    <property type="term" value="C:plasma membrane"/>
    <property type="evidence" value="ECO:0007669"/>
    <property type="project" value="UniProtKB-SubCell"/>
</dbReference>
<comment type="caution">
    <text evidence="10">The sequence shown here is derived from an EMBL/GenBank/DDBJ whole genome shotgun (WGS) entry which is preliminary data.</text>
</comment>
<reference evidence="10" key="2">
    <citation type="submission" date="2021-09" db="EMBL/GenBank/DDBJ databases">
        <authorList>
            <person name="Gilroy R."/>
        </authorList>
    </citation>
    <scope>NUCLEOTIDE SEQUENCE</scope>
    <source>
        <strain evidence="10">CHK160-4876</strain>
    </source>
</reference>
<keyword evidence="6 9" id="KW-1133">Transmembrane helix</keyword>
<dbReference type="GO" id="GO:0006605">
    <property type="term" value="P:protein targeting"/>
    <property type="evidence" value="ECO:0007669"/>
    <property type="project" value="UniProtKB-UniRule"/>
</dbReference>
<dbReference type="AlphaFoldDB" id="A0A921N9D9"/>
<proteinExistence type="inferred from homology"/>
<accession>A0A921N9D9</accession>
<dbReference type="RefSeq" id="WP_108305967.1">
    <property type="nucleotide sequence ID" value="NZ_QAFW01000002.1"/>
</dbReference>
<comment type="similarity">
    <text evidence="9">Belongs to the SecE/SEC61-gamma family.</text>
</comment>
<dbReference type="NCBIfam" id="TIGR00964">
    <property type="entry name" value="secE_bact"/>
    <property type="match status" value="1"/>
</dbReference>
<comment type="function">
    <text evidence="9">Essential subunit of the Sec protein translocation channel SecYEG. Clamps together the 2 halves of SecY. May contact the channel plug during translocation.</text>
</comment>
<keyword evidence="8 9" id="KW-0472">Membrane</keyword>